<comment type="function">
    <text evidence="1">The transhydrogenation between NADH and NADP is coupled to respiration and ATP hydrolysis and functions as a proton pump across the membrane.</text>
</comment>
<keyword evidence="22" id="KW-1185">Reference proteome</keyword>
<sequence>MSAYEATHHPPQRLGVVAESVPGENRVAATPATVRQLLSLGYEVVIEAGAGVASGFSDQAYLDAGAKIGDAWAADVVLKVNAPAVAEVGRLRQGSTVVGLLAPAQNPELTQALADADVTALSLDAVPRISRAQSMDVLSSMANIAGYRAVIEAAHVFGRFFTGQVTAAGKISPAKVLVAGAGVAGLAAIGAASSLGAIVRATDPRPEVADQVRSVGGEYLAVNVTQEESTDGYARATSADYDRAAAELYHAQAKDVDIVITTALIPGRAAPRLLTADDVAVMKPGSVIVDMAAGQGGNVEGSVPGRVVVTEGGVTILGYTDLASRLPAQASQLFGTNLVNLLKLLTPGKDGLITLDFDDVVQRAVTVVRAGEVTWPPPPVAVSAATTPQQAPPSTVAEPEPKRPWLTPGRRSGLIGVGMIAMFMLVGFAPAQLAVNFTVFALAVVVGFYIIGKVHHALHTPLMSVTNAISGIVVIGALLQTGHESWIVTTLSAVAILLTSVNIFGGFAVTRRMLSMFSSSPERR</sequence>
<comment type="caution">
    <text evidence="21">The sequence shown here is derived from an EMBL/GenBank/DDBJ whole genome shotgun (WGS) entry which is preliminary data.</text>
</comment>
<evidence type="ECO:0000256" key="8">
    <source>
        <dbReference type="ARBA" id="ARBA00022857"/>
    </source>
</evidence>
<evidence type="ECO:0000259" key="19">
    <source>
        <dbReference type="SMART" id="SM01002"/>
    </source>
</evidence>
<evidence type="ECO:0000256" key="17">
    <source>
        <dbReference type="SAM" id="MobiDB-lite"/>
    </source>
</evidence>
<evidence type="ECO:0000256" key="6">
    <source>
        <dbReference type="ARBA" id="ARBA00022692"/>
    </source>
</evidence>
<dbReference type="GO" id="GO:0005886">
    <property type="term" value="C:plasma membrane"/>
    <property type="evidence" value="ECO:0007669"/>
    <property type="project" value="UniProtKB-SubCell"/>
</dbReference>
<evidence type="ECO:0000256" key="7">
    <source>
        <dbReference type="ARBA" id="ARBA00022741"/>
    </source>
</evidence>
<evidence type="ECO:0000256" key="11">
    <source>
        <dbReference type="ARBA" id="ARBA00023027"/>
    </source>
</evidence>
<proteinExistence type="predicted"/>
<evidence type="ECO:0000256" key="18">
    <source>
        <dbReference type="SAM" id="Phobius"/>
    </source>
</evidence>
<feature type="transmembrane region" description="Helical" evidence="18">
    <location>
        <begin position="485"/>
        <end position="509"/>
    </location>
</feature>
<dbReference type="InterPro" id="IPR026255">
    <property type="entry name" value="NADP_transhyd_a"/>
</dbReference>
<evidence type="ECO:0000256" key="1">
    <source>
        <dbReference type="ARBA" id="ARBA00003943"/>
    </source>
</evidence>
<keyword evidence="4" id="KW-1003">Cell membrane</keyword>
<dbReference type="SMART" id="SM01002">
    <property type="entry name" value="AlaDh_PNT_C"/>
    <property type="match status" value="1"/>
</dbReference>
<evidence type="ECO:0000256" key="13">
    <source>
        <dbReference type="ARBA" id="ARBA00048202"/>
    </source>
</evidence>
<dbReference type="PROSITE" id="PS00836">
    <property type="entry name" value="ALADH_PNT_1"/>
    <property type="match status" value="1"/>
</dbReference>
<dbReference type="GO" id="GO:0008750">
    <property type="term" value="F:proton-translocating NAD(P)+ transhydrogenase activity"/>
    <property type="evidence" value="ECO:0007669"/>
    <property type="project" value="UniProtKB-EC"/>
</dbReference>
<dbReference type="Pfam" id="PF01262">
    <property type="entry name" value="AlaDh_PNT_C"/>
    <property type="match status" value="1"/>
</dbReference>
<evidence type="ECO:0000256" key="15">
    <source>
        <dbReference type="ARBA" id="ARBA00079788"/>
    </source>
</evidence>
<dbReference type="RefSeq" id="WP_203949584.1">
    <property type="nucleotide sequence ID" value="NZ_BOOR01000088.1"/>
</dbReference>
<dbReference type="Pfam" id="PF12769">
    <property type="entry name" value="PNTB_4TM"/>
    <property type="match status" value="1"/>
</dbReference>
<dbReference type="AlphaFoldDB" id="A0A8J4DGD4"/>
<evidence type="ECO:0000256" key="12">
    <source>
        <dbReference type="ARBA" id="ARBA00023136"/>
    </source>
</evidence>
<dbReference type="PIRSF" id="PIRSF000203">
    <property type="entry name" value="NADP_transhydrogenase_alpha"/>
    <property type="match status" value="1"/>
</dbReference>
<evidence type="ECO:0000256" key="5">
    <source>
        <dbReference type="ARBA" id="ARBA00022519"/>
    </source>
</evidence>
<evidence type="ECO:0000313" key="21">
    <source>
        <dbReference type="EMBL" id="GII59537.1"/>
    </source>
</evidence>
<feature type="region of interest" description="Disordered" evidence="17">
    <location>
        <begin position="381"/>
        <end position="403"/>
    </location>
</feature>
<dbReference type="InterPro" id="IPR007886">
    <property type="entry name" value="AlaDH/PNT_N"/>
</dbReference>
<dbReference type="GO" id="GO:0006740">
    <property type="term" value="P:NADPH regeneration"/>
    <property type="evidence" value="ECO:0007669"/>
    <property type="project" value="TreeGrafter"/>
</dbReference>
<dbReference type="NCBIfam" id="TIGR00561">
    <property type="entry name" value="pntA"/>
    <property type="match status" value="1"/>
</dbReference>
<dbReference type="SMART" id="SM01003">
    <property type="entry name" value="AlaDh_PNT_N"/>
    <property type="match status" value="1"/>
</dbReference>
<dbReference type="EMBL" id="BOOR01000088">
    <property type="protein sequence ID" value="GII59537.1"/>
    <property type="molecule type" value="Genomic_DNA"/>
</dbReference>
<dbReference type="EC" id="7.1.1.1" evidence="3"/>
<dbReference type="CDD" id="cd05304">
    <property type="entry name" value="Rubrum_tdh"/>
    <property type="match status" value="1"/>
</dbReference>
<evidence type="ECO:0000256" key="16">
    <source>
        <dbReference type="ARBA" id="ARBA00083734"/>
    </source>
</evidence>
<name>A0A8J4DGD4_9ACTN</name>
<feature type="domain" description="Alanine dehydrogenase/pyridine nucleotide transhydrogenase N-terminal" evidence="20">
    <location>
        <begin position="15"/>
        <end position="145"/>
    </location>
</feature>
<evidence type="ECO:0000256" key="3">
    <source>
        <dbReference type="ARBA" id="ARBA00012943"/>
    </source>
</evidence>
<keyword evidence="7" id="KW-0547">Nucleotide-binding</keyword>
<gene>
    <name evidence="21" type="primary">pntA</name>
    <name evidence="21" type="ORF">Pth03_79260</name>
</gene>
<dbReference type="SUPFAM" id="SSF51735">
    <property type="entry name" value="NAD(P)-binding Rossmann-fold domains"/>
    <property type="match status" value="1"/>
</dbReference>
<evidence type="ECO:0000256" key="4">
    <source>
        <dbReference type="ARBA" id="ARBA00022475"/>
    </source>
</evidence>
<dbReference type="InterPro" id="IPR007698">
    <property type="entry name" value="AlaDH/PNT_NAD(H)-bd"/>
</dbReference>
<keyword evidence="5" id="KW-0997">Cell inner membrane</keyword>
<keyword evidence="8" id="KW-0521">NADP</keyword>
<keyword evidence="9" id="KW-1278">Translocase</keyword>
<reference evidence="21" key="1">
    <citation type="submission" date="2021-01" db="EMBL/GenBank/DDBJ databases">
        <title>Whole genome shotgun sequence of Planotetraspora thailandica NBRC 104271.</title>
        <authorList>
            <person name="Komaki H."/>
            <person name="Tamura T."/>
        </authorList>
    </citation>
    <scope>NUCLEOTIDE SEQUENCE</scope>
    <source>
        <strain evidence="21">NBRC 104271</strain>
    </source>
</reference>
<keyword evidence="10 18" id="KW-1133">Transmembrane helix</keyword>
<dbReference type="FunFam" id="3.40.50.720:FF:000028">
    <property type="entry name" value="NAD(P) transhydrogenase subunit alpha"/>
    <property type="match status" value="1"/>
</dbReference>
<feature type="transmembrane region" description="Helical" evidence="18">
    <location>
        <begin position="434"/>
        <end position="451"/>
    </location>
</feature>
<dbReference type="Pfam" id="PF05222">
    <property type="entry name" value="AlaDh_PNT_N"/>
    <property type="match status" value="1"/>
</dbReference>
<dbReference type="Proteomes" id="UP000605992">
    <property type="component" value="Unassembled WGS sequence"/>
</dbReference>
<comment type="catalytic activity">
    <reaction evidence="13">
        <text>NAD(+) + NADPH + H(+)(in) = NADH + NADP(+) + H(+)(out)</text>
        <dbReference type="Rhea" id="RHEA:47992"/>
        <dbReference type="ChEBI" id="CHEBI:15378"/>
        <dbReference type="ChEBI" id="CHEBI:57540"/>
        <dbReference type="ChEBI" id="CHEBI:57783"/>
        <dbReference type="ChEBI" id="CHEBI:57945"/>
        <dbReference type="ChEBI" id="CHEBI:58349"/>
        <dbReference type="EC" id="7.1.1.1"/>
    </reaction>
</comment>
<dbReference type="GO" id="GO:0016491">
    <property type="term" value="F:oxidoreductase activity"/>
    <property type="evidence" value="ECO:0007669"/>
    <property type="project" value="InterPro"/>
</dbReference>
<organism evidence="21 22">
    <name type="scientific">Planotetraspora thailandica</name>
    <dbReference type="NCBI Taxonomy" id="487172"/>
    <lineage>
        <taxon>Bacteria</taxon>
        <taxon>Bacillati</taxon>
        <taxon>Actinomycetota</taxon>
        <taxon>Actinomycetes</taxon>
        <taxon>Streptosporangiales</taxon>
        <taxon>Streptosporangiaceae</taxon>
        <taxon>Planotetraspora</taxon>
    </lineage>
</organism>
<dbReference type="InterPro" id="IPR036291">
    <property type="entry name" value="NAD(P)-bd_dom_sf"/>
</dbReference>
<feature type="domain" description="Alanine dehydrogenase/pyridine nucleotide transhydrogenase NAD(H)-binding" evidence="19">
    <location>
        <begin position="154"/>
        <end position="318"/>
    </location>
</feature>
<dbReference type="InterPro" id="IPR024605">
    <property type="entry name" value="NADP_transhyd_a_C"/>
</dbReference>
<dbReference type="PANTHER" id="PTHR10160">
    <property type="entry name" value="NAD(P) TRANSHYDROGENASE"/>
    <property type="match status" value="1"/>
</dbReference>
<dbReference type="PANTHER" id="PTHR10160:SF19">
    <property type="entry name" value="PROTON-TRANSLOCATING NAD(P)(+) TRANSHYDROGENASE"/>
    <property type="match status" value="1"/>
</dbReference>
<dbReference type="GO" id="GO:0050661">
    <property type="term" value="F:NADP binding"/>
    <property type="evidence" value="ECO:0007669"/>
    <property type="project" value="TreeGrafter"/>
</dbReference>
<feature type="transmembrane region" description="Helical" evidence="18">
    <location>
        <begin position="458"/>
        <end position="479"/>
    </location>
</feature>
<evidence type="ECO:0000256" key="10">
    <source>
        <dbReference type="ARBA" id="ARBA00022989"/>
    </source>
</evidence>
<evidence type="ECO:0000256" key="14">
    <source>
        <dbReference type="ARBA" id="ARBA00071831"/>
    </source>
</evidence>
<dbReference type="InterPro" id="IPR008142">
    <property type="entry name" value="AlaDH/PNT_CS1"/>
</dbReference>
<accession>A0A8J4DGD4</accession>
<evidence type="ECO:0000259" key="20">
    <source>
        <dbReference type="SMART" id="SM01003"/>
    </source>
</evidence>
<evidence type="ECO:0000256" key="9">
    <source>
        <dbReference type="ARBA" id="ARBA00022967"/>
    </source>
</evidence>
<comment type="subcellular location">
    <subcellularLocation>
        <location evidence="2">Cell inner membrane</location>
        <topology evidence="2">Multi-pass membrane protein</topology>
    </subcellularLocation>
</comment>
<keyword evidence="6 18" id="KW-0812">Transmembrane</keyword>
<evidence type="ECO:0000256" key="2">
    <source>
        <dbReference type="ARBA" id="ARBA00004429"/>
    </source>
</evidence>
<dbReference type="Gene3D" id="3.40.50.720">
    <property type="entry name" value="NAD(P)-binding Rossmann-like Domain"/>
    <property type="match status" value="2"/>
</dbReference>
<keyword evidence="12 18" id="KW-0472">Membrane</keyword>
<dbReference type="NCBIfam" id="NF006942">
    <property type="entry name" value="PRK09424.1"/>
    <property type="match status" value="1"/>
</dbReference>
<evidence type="ECO:0000313" key="22">
    <source>
        <dbReference type="Proteomes" id="UP000605992"/>
    </source>
</evidence>
<protein>
    <recommendedName>
        <fullName evidence="14">NAD(P) transhydrogenase subunit alpha</fullName>
        <ecNumber evidence="3">7.1.1.1</ecNumber>
    </recommendedName>
    <alternativeName>
        <fullName evidence="16">Nicotinamide nucleotide transhydrogenase subunit alpha</fullName>
    </alternativeName>
    <alternativeName>
        <fullName evidence="15">Pyridine nucleotide transhydrogenase subunit alpha</fullName>
    </alternativeName>
</protein>
<dbReference type="SUPFAM" id="SSF52283">
    <property type="entry name" value="Formate/glycerate dehydrogenase catalytic domain-like"/>
    <property type="match status" value="1"/>
</dbReference>
<keyword evidence="11" id="KW-0520">NAD</keyword>